<dbReference type="Proteomes" id="UP000296374">
    <property type="component" value="Chromosome"/>
</dbReference>
<evidence type="ECO:0008006" key="4">
    <source>
        <dbReference type="Google" id="ProtNLM"/>
    </source>
</evidence>
<reference evidence="3" key="1">
    <citation type="submission" date="2019-03" db="EMBL/GenBank/DDBJ databases">
        <authorList>
            <person name="Li J."/>
        </authorList>
    </citation>
    <scope>NUCLEOTIDE SEQUENCE [LARGE SCALE GENOMIC DNA]</scope>
    <source>
        <strain evidence="3">2251</strain>
    </source>
</reference>
<sequence length="450" mass="47228">MTSIAVTALSLTLLLALAGCARPMLVAATEGIDAVHAEMVRGPGADPGAPLGPAALLASARIRGPDFLSARLEEAGARLQLDARRAATAPRLSLALRRQASLRQGGLDAGPGDASVALNWDLAAALFSAGGAESMKAAERFLPVQAGLAQAEAAGALFDAYLQHEDAILTRQEVQAELDLASCRSEAAQVELELGTISPAEIQVGQQMIASRRQQVEVAERSVQSLRRNVLYRAGIAETARIAPGLDPLQAVAPVPPDLSRAACYARSGSALRDRLLLEGAVGALRVARLQRFGRVDIALPADISPTRGLDLGGLISVLVPVVAQSDGQRTVQAARQALLDLALTAERNRRSFDRQLSEADFARAQAATRIGEARRALAEDAADPASCEARHQARQARLHLARATLAHRRAGMTLALLCAPIDAHTASDPGTTARLIDMAAPRPRKGSAR</sequence>
<keyword evidence="1" id="KW-0732">Signal</keyword>
<dbReference type="EMBL" id="CP038439">
    <property type="protein sequence ID" value="QBX34945.1"/>
    <property type="molecule type" value="Genomic_DNA"/>
</dbReference>
<protein>
    <recommendedName>
        <fullName evidence="4">TolC family protein</fullName>
    </recommendedName>
</protein>
<evidence type="ECO:0000256" key="1">
    <source>
        <dbReference type="SAM" id="SignalP"/>
    </source>
</evidence>
<dbReference type="AlphaFoldDB" id="A0A4P7HLB6"/>
<gene>
    <name evidence="2" type="ORF">E4191_09635</name>
</gene>
<dbReference type="RefSeq" id="WP_135313232.1">
    <property type="nucleotide sequence ID" value="NZ_CP038439.1"/>
</dbReference>
<name>A0A4P7HLB6_9RHOB</name>
<proteinExistence type="predicted"/>
<accession>A0A4P7HLB6</accession>
<evidence type="ECO:0000313" key="2">
    <source>
        <dbReference type="EMBL" id="QBX34945.1"/>
    </source>
</evidence>
<evidence type="ECO:0000313" key="3">
    <source>
        <dbReference type="Proteomes" id="UP000296374"/>
    </source>
</evidence>
<dbReference type="KEGG" id="plia:E4191_09635"/>
<organism evidence="2 3">
    <name type="scientific">Paracoccus liaowanqingii</name>
    <dbReference type="NCBI Taxonomy" id="2560053"/>
    <lineage>
        <taxon>Bacteria</taxon>
        <taxon>Pseudomonadati</taxon>
        <taxon>Pseudomonadota</taxon>
        <taxon>Alphaproteobacteria</taxon>
        <taxon>Rhodobacterales</taxon>
        <taxon>Paracoccaceae</taxon>
        <taxon>Paracoccus</taxon>
    </lineage>
</organism>
<dbReference type="SUPFAM" id="SSF56954">
    <property type="entry name" value="Outer membrane efflux proteins (OEP)"/>
    <property type="match status" value="1"/>
</dbReference>
<feature type="signal peptide" evidence="1">
    <location>
        <begin position="1"/>
        <end position="21"/>
    </location>
</feature>
<feature type="chain" id="PRO_5020181187" description="TolC family protein" evidence="1">
    <location>
        <begin position="22"/>
        <end position="450"/>
    </location>
</feature>
<dbReference type="Gene3D" id="1.20.1600.10">
    <property type="entry name" value="Outer membrane efflux proteins (OEP)"/>
    <property type="match status" value="1"/>
</dbReference>